<reference evidence="2" key="1">
    <citation type="submission" date="2011-12" db="EMBL/GenBank/DDBJ databases">
        <title>Complete sequence of Tannerella forsythia ATCC 43037.</title>
        <authorList>
            <person name="Dewhirst F."/>
            <person name="Tanner A."/>
            <person name="Izard J."/>
            <person name="Brinkac L."/>
            <person name="Durkin A.S."/>
            <person name="Hostetler J."/>
            <person name="Shetty J."/>
            <person name="Torralba M."/>
            <person name="Gill S."/>
            <person name="Nelson K."/>
        </authorList>
    </citation>
    <scope>NUCLEOTIDE SEQUENCE [LARGE SCALE GENOMIC DNA]</scope>
    <source>
        <strain evidence="2">ATCC 43037 / JCM 10827 / CCUG 33226 / KCTC 5666 / FDC 338</strain>
    </source>
</reference>
<organism evidence="1 2">
    <name type="scientific">Tannerella forsythia (strain ATCC 43037 / JCM 10827 / CCUG 21028 A / KCTC 5666 / FDC 338)</name>
    <name type="common">Bacteroides forsythus</name>
    <dbReference type="NCBI Taxonomy" id="203275"/>
    <lineage>
        <taxon>Bacteria</taxon>
        <taxon>Pseudomonadati</taxon>
        <taxon>Bacteroidota</taxon>
        <taxon>Bacteroidia</taxon>
        <taxon>Bacteroidales</taxon>
        <taxon>Tannerellaceae</taxon>
        <taxon>Tannerella</taxon>
    </lineage>
</organism>
<proteinExistence type="predicted"/>
<dbReference type="PATRIC" id="fig|203275.8.peg.64"/>
<dbReference type="HOGENOM" id="CLU_3277844_0_0_10"/>
<dbReference type="AlphaFoldDB" id="G8UHJ4"/>
<keyword evidence="2" id="KW-1185">Reference proteome</keyword>
<dbReference type="Proteomes" id="UP000005436">
    <property type="component" value="Chromosome"/>
</dbReference>
<dbReference type="KEGG" id="tfo:BFO_0072"/>
<name>G8UHJ4_TANFA</name>
<dbReference type="EMBL" id="CP003191">
    <property type="protein sequence ID" value="AEW20758.1"/>
    <property type="molecule type" value="Genomic_DNA"/>
</dbReference>
<evidence type="ECO:0000313" key="2">
    <source>
        <dbReference type="Proteomes" id="UP000005436"/>
    </source>
</evidence>
<gene>
    <name evidence="1" type="ordered locus">BFO_0072</name>
</gene>
<dbReference type="STRING" id="203275.BFO_0072"/>
<sequence length="41" mass="5072">MVLVFLEQIYYFFLKYIKNDDTENAKLGYSLHVFNNYKLYI</sequence>
<protein>
    <submittedName>
        <fullName evidence="1">Uncharacterized protein</fullName>
    </submittedName>
</protein>
<evidence type="ECO:0000313" key="1">
    <source>
        <dbReference type="EMBL" id="AEW20758.1"/>
    </source>
</evidence>
<accession>G8UHJ4</accession>